<dbReference type="KEGG" id="tpx:Turpa_1388"/>
<accession>I4B429</accession>
<dbReference type="AlphaFoldDB" id="I4B429"/>
<dbReference type="InterPro" id="IPR001789">
    <property type="entry name" value="Sig_transdc_resp-reg_receiver"/>
</dbReference>
<dbReference type="InterPro" id="IPR050595">
    <property type="entry name" value="Bact_response_regulator"/>
</dbReference>
<dbReference type="CDD" id="cd17569">
    <property type="entry name" value="REC_HupR-like"/>
    <property type="match status" value="1"/>
</dbReference>
<dbReference type="InterPro" id="IPR011006">
    <property type="entry name" value="CheY-like_superfamily"/>
</dbReference>
<dbReference type="OrthoDB" id="9802066at2"/>
<keyword evidence="5" id="KW-1185">Reference proteome</keyword>
<dbReference type="GO" id="GO:0000160">
    <property type="term" value="P:phosphorelay signal transduction system"/>
    <property type="evidence" value="ECO:0007669"/>
    <property type="project" value="InterPro"/>
</dbReference>
<dbReference type="HOGENOM" id="CLU_000445_69_8_12"/>
<dbReference type="SMART" id="SM00448">
    <property type="entry name" value="REC"/>
    <property type="match status" value="1"/>
</dbReference>
<dbReference type="RefSeq" id="WP_014802550.1">
    <property type="nucleotide sequence ID" value="NC_018020.1"/>
</dbReference>
<feature type="modified residue" description="4-aspartylphosphate" evidence="2">
    <location>
        <position position="66"/>
    </location>
</feature>
<evidence type="ECO:0000313" key="4">
    <source>
        <dbReference type="EMBL" id="AFM12036.1"/>
    </source>
</evidence>
<dbReference type="PANTHER" id="PTHR44591">
    <property type="entry name" value="STRESS RESPONSE REGULATOR PROTEIN 1"/>
    <property type="match status" value="1"/>
</dbReference>
<dbReference type="PROSITE" id="PS50110">
    <property type="entry name" value="RESPONSE_REGULATORY"/>
    <property type="match status" value="1"/>
</dbReference>
<organism evidence="4 5">
    <name type="scientific">Turneriella parva (strain ATCC BAA-1111 / DSM 21527 / NCTC 11395 / H)</name>
    <name type="common">Leptospira parva</name>
    <dbReference type="NCBI Taxonomy" id="869212"/>
    <lineage>
        <taxon>Bacteria</taxon>
        <taxon>Pseudomonadati</taxon>
        <taxon>Spirochaetota</taxon>
        <taxon>Spirochaetia</taxon>
        <taxon>Leptospirales</taxon>
        <taxon>Leptospiraceae</taxon>
        <taxon>Turneriella</taxon>
    </lineage>
</organism>
<evidence type="ECO:0000259" key="3">
    <source>
        <dbReference type="PROSITE" id="PS50110"/>
    </source>
</evidence>
<feature type="domain" description="Response regulatory" evidence="3">
    <location>
        <begin position="9"/>
        <end position="132"/>
    </location>
</feature>
<dbReference type="SUPFAM" id="SSF52172">
    <property type="entry name" value="CheY-like"/>
    <property type="match status" value="1"/>
</dbReference>
<keyword evidence="1 2" id="KW-0597">Phosphoprotein</keyword>
<dbReference type="Gene3D" id="3.40.50.2300">
    <property type="match status" value="1"/>
</dbReference>
<protein>
    <submittedName>
        <fullName evidence="4">Response regulator receiver protein</fullName>
    </submittedName>
</protein>
<dbReference type="Pfam" id="PF00072">
    <property type="entry name" value="Response_reg"/>
    <property type="match status" value="1"/>
</dbReference>
<proteinExistence type="predicted"/>
<dbReference type="STRING" id="869212.Turpa_1388"/>
<evidence type="ECO:0000256" key="1">
    <source>
        <dbReference type="ARBA" id="ARBA00022553"/>
    </source>
</evidence>
<dbReference type="Proteomes" id="UP000006048">
    <property type="component" value="Chromosome"/>
</dbReference>
<evidence type="ECO:0000256" key="2">
    <source>
        <dbReference type="PROSITE-ProRule" id="PRU00169"/>
    </source>
</evidence>
<dbReference type="EMBL" id="CP002959">
    <property type="protein sequence ID" value="AFM12036.1"/>
    <property type="molecule type" value="Genomic_DNA"/>
</dbReference>
<sequence length="158" mass="17550">MSVTNRKGIILCVDDEPGVLSTLKEQLLADFIATHDVVTATSGEEALAFVEAARSENEIIELIITDQMMPTMKGDEFLKRVHSVLPDTMKILLTGHAGLDSAIKAINEGGLNRYIEKPWNAEAMRDDIKGLIGKFRQNLENQYLLNNLEARIRELGQA</sequence>
<gene>
    <name evidence="4" type="ordered locus">Turpa_1388</name>
</gene>
<evidence type="ECO:0000313" key="5">
    <source>
        <dbReference type="Proteomes" id="UP000006048"/>
    </source>
</evidence>
<dbReference type="PANTHER" id="PTHR44591:SF19">
    <property type="entry name" value="TWO-COMPONENT RESPONSE REGULATOR-RELATED"/>
    <property type="match status" value="1"/>
</dbReference>
<name>I4B429_TURPD</name>
<reference evidence="4 5" key="1">
    <citation type="submission" date="2012-06" db="EMBL/GenBank/DDBJ databases">
        <title>The complete chromosome of genome of Turneriella parva DSM 21527.</title>
        <authorList>
            <consortium name="US DOE Joint Genome Institute (JGI-PGF)"/>
            <person name="Lucas S."/>
            <person name="Han J."/>
            <person name="Lapidus A."/>
            <person name="Bruce D."/>
            <person name="Goodwin L."/>
            <person name="Pitluck S."/>
            <person name="Peters L."/>
            <person name="Kyrpides N."/>
            <person name="Mavromatis K."/>
            <person name="Ivanova N."/>
            <person name="Mikhailova N."/>
            <person name="Chertkov O."/>
            <person name="Detter J.C."/>
            <person name="Tapia R."/>
            <person name="Han C."/>
            <person name="Land M."/>
            <person name="Hauser L."/>
            <person name="Markowitz V."/>
            <person name="Cheng J.-F."/>
            <person name="Hugenholtz P."/>
            <person name="Woyke T."/>
            <person name="Wu D."/>
            <person name="Gronow S."/>
            <person name="Wellnitz S."/>
            <person name="Brambilla E."/>
            <person name="Klenk H.-P."/>
            <person name="Eisen J.A."/>
        </authorList>
    </citation>
    <scope>NUCLEOTIDE SEQUENCE [LARGE SCALE GENOMIC DNA]</scope>
    <source>
        <strain evidence="5">ATCC BAA-1111 / DSM 21527 / NCTC 11395 / H</strain>
    </source>
</reference>